<proteinExistence type="inferred from homology"/>
<dbReference type="KEGG" id="aja:AJAP_26745"/>
<dbReference type="SUPFAM" id="SSF55811">
    <property type="entry name" value="Nudix"/>
    <property type="match status" value="1"/>
</dbReference>
<dbReference type="RefSeq" id="WP_038516175.1">
    <property type="nucleotide sequence ID" value="NZ_CP008953.1"/>
</dbReference>
<dbReference type="Pfam" id="PF00293">
    <property type="entry name" value="NUDIX"/>
    <property type="match status" value="1"/>
</dbReference>
<feature type="compositionally biased region" description="Basic and acidic residues" evidence="5">
    <location>
        <begin position="62"/>
        <end position="76"/>
    </location>
</feature>
<dbReference type="InterPro" id="IPR015797">
    <property type="entry name" value="NUDIX_hydrolase-like_dom_sf"/>
</dbReference>
<protein>
    <submittedName>
        <fullName evidence="7">NTP pyrophosphohydrolase</fullName>
    </submittedName>
</protein>
<keyword evidence="3 4" id="KW-0378">Hydrolase</keyword>
<organism evidence="7 8">
    <name type="scientific">Amycolatopsis japonica</name>
    <dbReference type="NCBI Taxonomy" id="208439"/>
    <lineage>
        <taxon>Bacteria</taxon>
        <taxon>Bacillati</taxon>
        <taxon>Actinomycetota</taxon>
        <taxon>Actinomycetes</taxon>
        <taxon>Pseudonocardiales</taxon>
        <taxon>Pseudonocardiaceae</taxon>
        <taxon>Amycolatopsis</taxon>
        <taxon>Amycolatopsis japonica group</taxon>
    </lineage>
</organism>
<comment type="similarity">
    <text evidence="2 4">Belongs to the Nudix hydrolase family.</text>
</comment>
<dbReference type="PROSITE" id="PS00893">
    <property type="entry name" value="NUDIX_BOX"/>
    <property type="match status" value="1"/>
</dbReference>
<dbReference type="AlphaFoldDB" id="A0A075V0J8"/>
<evidence type="ECO:0000256" key="1">
    <source>
        <dbReference type="ARBA" id="ARBA00001946"/>
    </source>
</evidence>
<dbReference type="PROSITE" id="PS51462">
    <property type="entry name" value="NUDIX"/>
    <property type="match status" value="1"/>
</dbReference>
<evidence type="ECO:0000256" key="3">
    <source>
        <dbReference type="ARBA" id="ARBA00022801"/>
    </source>
</evidence>
<keyword evidence="8" id="KW-1185">Reference proteome</keyword>
<accession>A0A075V0J8</accession>
<evidence type="ECO:0000313" key="7">
    <source>
        <dbReference type="EMBL" id="AIG78196.1"/>
    </source>
</evidence>
<evidence type="ECO:0000256" key="4">
    <source>
        <dbReference type="RuleBase" id="RU003476"/>
    </source>
</evidence>
<reference evidence="7 8" key="1">
    <citation type="journal article" date="2014" name="J. Biotechnol.">
        <title>Complete genome sequence of the actinobacterium Amycolatopsis japonica MG417-CF17(T) (=DSM 44213T) producing (S,S)-N,N'-ethylenediaminedisuccinic acid.</title>
        <authorList>
            <person name="Stegmann E."/>
            <person name="Albersmeier A."/>
            <person name="Spohn M."/>
            <person name="Gert H."/>
            <person name="Weber T."/>
            <person name="Wohlleben W."/>
            <person name="Kalinowski J."/>
            <person name="Ruckert C."/>
        </authorList>
    </citation>
    <scope>NUCLEOTIDE SEQUENCE [LARGE SCALE GENOMIC DNA]</scope>
    <source>
        <strain evidence="8">MG417-CF17 (DSM 44213)</strain>
    </source>
</reference>
<evidence type="ECO:0000259" key="6">
    <source>
        <dbReference type="PROSITE" id="PS51462"/>
    </source>
</evidence>
<dbReference type="PANTHER" id="PTHR43046">
    <property type="entry name" value="GDP-MANNOSE MANNOSYL HYDROLASE"/>
    <property type="match status" value="1"/>
</dbReference>
<sequence>MTRQDGNGFVKCDFGHLHWGLNGAAGLLLSDPARGVLLQRRAWWVHHGRTWALPGGAVEAGESPREAATREAHEEADIPPARVRPLAASHVDHGNWRYTTVLAAPIGPLSARVKSAESAELRWVHAGEVADFRLHRDFAAAWPGLREHLDRGLVLVVDGANVVGSRPDGWWRDRRGAAERLRDKLATLSETGLTDAALPGGGGWSWWPKVVLVVEGKARGVATVPGVEVVEADGEGDDTIVAVAREARAAGPDDHVVVVTADRELRSRVEALGASTFGPGTLLGHLDSRV</sequence>
<name>A0A075V0J8_9PSEU</name>
<comment type="cofactor">
    <cofactor evidence="1">
        <name>Mg(2+)</name>
        <dbReference type="ChEBI" id="CHEBI:18420"/>
    </cofactor>
</comment>
<dbReference type="EMBL" id="CP008953">
    <property type="protein sequence ID" value="AIG78196.1"/>
    <property type="molecule type" value="Genomic_DNA"/>
</dbReference>
<feature type="region of interest" description="Disordered" evidence="5">
    <location>
        <begin position="56"/>
        <end position="76"/>
    </location>
</feature>
<dbReference type="STRING" id="208439.AJAP_26745"/>
<dbReference type="PRINTS" id="PR00502">
    <property type="entry name" value="NUDIXFAMILY"/>
</dbReference>
<feature type="domain" description="Nudix hydrolase" evidence="6">
    <location>
        <begin position="20"/>
        <end position="146"/>
    </location>
</feature>
<dbReference type="GO" id="GO:0016787">
    <property type="term" value="F:hydrolase activity"/>
    <property type="evidence" value="ECO:0007669"/>
    <property type="project" value="UniProtKB-KW"/>
</dbReference>
<dbReference type="Gene3D" id="3.90.79.10">
    <property type="entry name" value="Nucleoside Triphosphate Pyrophosphohydrolase"/>
    <property type="match status" value="1"/>
</dbReference>
<dbReference type="InterPro" id="IPR020084">
    <property type="entry name" value="NUDIX_hydrolase_CS"/>
</dbReference>
<dbReference type="PANTHER" id="PTHR43046:SF2">
    <property type="entry name" value="8-OXO-DGTP DIPHOSPHATASE-RELATED"/>
    <property type="match status" value="1"/>
</dbReference>
<gene>
    <name evidence="7" type="ORF">AJAP_26745</name>
</gene>
<dbReference type="eggNOG" id="COG1051">
    <property type="taxonomic scope" value="Bacteria"/>
</dbReference>
<evidence type="ECO:0000313" key="8">
    <source>
        <dbReference type="Proteomes" id="UP000028492"/>
    </source>
</evidence>
<dbReference type="HOGENOM" id="CLU_083334_0_0_11"/>
<dbReference type="InterPro" id="IPR020476">
    <property type="entry name" value="Nudix_hydrolase"/>
</dbReference>
<evidence type="ECO:0000256" key="2">
    <source>
        <dbReference type="ARBA" id="ARBA00005582"/>
    </source>
</evidence>
<dbReference type="InterPro" id="IPR000086">
    <property type="entry name" value="NUDIX_hydrolase_dom"/>
</dbReference>
<dbReference type="Proteomes" id="UP000028492">
    <property type="component" value="Chromosome"/>
</dbReference>
<evidence type="ECO:0000256" key="5">
    <source>
        <dbReference type="SAM" id="MobiDB-lite"/>
    </source>
</evidence>